<dbReference type="AlphaFoldDB" id="A0A6J4J1T2"/>
<accession>A0A6J4J1T2</accession>
<dbReference type="InterPro" id="IPR027417">
    <property type="entry name" value="P-loop_NTPase"/>
</dbReference>
<evidence type="ECO:0000313" key="6">
    <source>
        <dbReference type="EMBL" id="CAA9266809.1"/>
    </source>
</evidence>
<evidence type="ECO:0000256" key="1">
    <source>
        <dbReference type="ARBA" id="ARBA00005417"/>
    </source>
</evidence>
<dbReference type="PANTHER" id="PTHR43335">
    <property type="entry name" value="ABC TRANSPORTER, ATP-BINDING PROTEIN"/>
    <property type="match status" value="1"/>
</dbReference>
<comment type="similarity">
    <text evidence="1">Belongs to the ABC transporter superfamily.</text>
</comment>
<name>A0A6J4J1T2_9ACTN</name>
<keyword evidence="3" id="KW-0547">Nucleotide-binding</keyword>
<dbReference type="SUPFAM" id="SSF52540">
    <property type="entry name" value="P-loop containing nucleoside triphosphate hydrolases"/>
    <property type="match status" value="1"/>
</dbReference>
<evidence type="ECO:0000256" key="2">
    <source>
        <dbReference type="ARBA" id="ARBA00022448"/>
    </source>
</evidence>
<dbReference type="SMART" id="SM00382">
    <property type="entry name" value="AAA"/>
    <property type="match status" value="1"/>
</dbReference>
<dbReference type="Gene3D" id="3.40.50.300">
    <property type="entry name" value="P-loop containing nucleotide triphosphate hydrolases"/>
    <property type="match status" value="1"/>
</dbReference>
<dbReference type="CDD" id="cd03230">
    <property type="entry name" value="ABC_DR_subfamily_A"/>
    <property type="match status" value="1"/>
</dbReference>
<keyword evidence="2" id="KW-0813">Transport</keyword>
<evidence type="ECO:0000256" key="4">
    <source>
        <dbReference type="ARBA" id="ARBA00022840"/>
    </source>
</evidence>
<proteinExistence type="inferred from homology"/>
<evidence type="ECO:0000256" key="3">
    <source>
        <dbReference type="ARBA" id="ARBA00022741"/>
    </source>
</evidence>
<sequence length="310" mass="33017">MTAAQAGVTARGIRRSFGPVHAVQGIDLDVPLGQVTALVGPNGAGKTTAMLVLATLLVPDAGEVRVAGFDPITQAGEVRARMGWAPDVFGMYDTLTCREYLETMAAAYRIPTGQRTDRARHLLELARLPDKAEQPVHSLSRGQKQRLGLVRALVHDPAVLLLDEPASGLDPRSRVELRDLLRRLAGEGRAVLVSSHILSDLEEVADRVVFVDGGRTVGQHAIGDMPQARTARTYRLRGLDPAALQAELEKRGVGWATAGHAGIDVQVLGGEESAARLLAELVAADVRVTAFAPVGGSLEATYLDLVEGQR</sequence>
<dbReference type="EMBL" id="CADCTP010000245">
    <property type="protein sequence ID" value="CAA9266809.1"/>
    <property type="molecule type" value="Genomic_DNA"/>
</dbReference>
<organism evidence="6">
    <name type="scientific">uncultured Mycobacteriales bacterium</name>
    <dbReference type="NCBI Taxonomy" id="581187"/>
    <lineage>
        <taxon>Bacteria</taxon>
        <taxon>Bacillati</taxon>
        <taxon>Actinomycetota</taxon>
        <taxon>Actinomycetes</taxon>
        <taxon>Mycobacteriales</taxon>
        <taxon>environmental samples</taxon>
    </lineage>
</organism>
<dbReference type="InterPro" id="IPR003439">
    <property type="entry name" value="ABC_transporter-like_ATP-bd"/>
</dbReference>
<dbReference type="InterPro" id="IPR003593">
    <property type="entry name" value="AAA+_ATPase"/>
</dbReference>
<protein>
    <submittedName>
        <fullName evidence="6">Efflux ABC transporter, ATP-binding protein</fullName>
    </submittedName>
</protein>
<dbReference type="GO" id="GO:0016887">
    <property type="term" value="F:ATP hydrolysis activity"/>
    <property type="evidence" value="ECO:0007669"/>
    <property type="project" value="InterPro"/>
</dbReference>
<keyword evidence="4 6" id="KW-0067">ATP-binding</keyword>
<evidence type="ECO:0000259" key="5">
    <source>
        <dbReference type="PROSITE" id="PS50893"/>
    </source>
</evidence>
<dbReference type="PANTHER" id="PTHR43335:SF3">
    <property type="entry name" value="ABC TRANSPORTER"/>
    <property type="match status" value="1"/>
</dbReference>
<dbReference type="Pfam" id="PF00005">
    <property type="entry name" value="ABC_tran"/>
    <property type="match status" value="1"/>
</dbReference>
<reference evidence="6" key="1">
    <citation type="submission" date="2020-02" db="EMBL/GenBank/DDBJ databases">
        <authorList>
            <person name="Meier V. D."/>
        </authorList>
    </citation>
    <scope>NUCLEOTIDE SEQUENCE</scope>
    <source>
        <strain evidence="6">AVDCRST_MAG41</strain>
    </source>
</reference>
<feature type="domain" description="ABC transporter" evidence="5">
    <location>
        <begin position="8"/>
        <end position="238"/>
    </location>
</feature>
<dbReference type="PROSITE" id="PS50893">
    <property type="entry name" value="ABC_TRANSPORTER_2"/>
    <property type="match status" value="1"/>
</dbReference>
<dbReference type="GO" id="GO:0005524">
    <property type="term" value="F:ATP binding"/>
    <property type="evidence" value="ECO:0007669"/>
    <property type="project" value="UniProtKB-KW"/>
</dbReference>
<gene>
    <name evidence="6" type="ORF">AVDCRST_MAG41-2673</name>
</gene>